<feature type="region of interest" description="Disordered" evidence="1">
    <location>
        <begin position="1"/>
        <end position="23"/>
    </location>
</feature>
<dbReference type="AlphaFoldDB" id="A0A6G1ZEE0"/>
<name>A0A6G1ZEE0_9BACT</name>
<dbReference type="RefSeq" id="WP_154278028.1">
    <property type="nucleotide sequence ID" value="NZ_WKLK01000025.1"/>
</dbReference>
<feature type="compositionally biased region" description="Basic and acidic residues" evidence="1">
    <location>
        <begin position="13"/>
        <end position="23"/>
    </location>
</feature>
<proteinExistence type="predicted"/>
<sequence length="93" mass="10507">MEETRTVVQPAVRRKENNMSDMKHILEISPDRYGTRTETRYASGFTCPRCSGQGGFRDTTGHGERTFIPCDLCDGTGKVRAVITVEWEADYES</sequence>
<gene>
    <name evidence="2" type="ORF">GKE01_11285</name>
</gene>
<protein>
    <submittedName>
        <fullName evidence="2">Uncharacterized protein</fullName>
    </submittedName>
</protein>
<dbReference type="SUPFAM" id="SSF57938">
    <property type="entry name" value="DnaJ/Hsp40 cysteine-rich domain"/>
    <property type="match status" value="1"/>
</dbReference>
<evidence type="ECO:0000256" key="1">
    <source>
        <dbReference type="SAM" id="MobiDB-lite"/>
    </source>
</evidence>
<dbReference type="InterPro" id="IPR036410">
    <property type="entry name" value="HSP_DnaJ_Cys-rich_dom_sf"/>
</dbReference>
<evidence type="ECO:0000313" key="2">
    <source>
        <dbReference type="EMBL" id="MRY12051.1"/>
    </source>
</evidence>
<dbReference type="EMBL" id="WKLP01000015">
    <property type="protein sequence ID" value="MRY12051.1"/>
    <property type="molecule type" value="Genomic_DNA"/>
</dbReference>
<organism evidence="2">
    <name type="scientific">Parabacteroides goldsteinii</name>
    <dbReference type="NCBI Taxonomy" id="328812"/>
    <lineage>
        <taxon>Bacteria</taxon>
        <taxon>Pseudomonadati</taxon>
        <taxon>Bacteroidota</taxon>
        <taxon>Bacteroidia</taxon>
        <taxon>Bacteroidales</taxon>
        <taxon>Tannerellaceae</taxon>
        <taxon>Parabacteroides</taxon>
    </lineage>
</organism>
<comment type="caution">
    <text evidence="2">The sequence shown here is derived from an EMBL/GenBank/DDBJ whole genome shotgun (WGS) entry which is preliminary data.</text>
</comment>
<accession>A0A6G1ZEE0</accession>
<reference evidence="2" key="1">
    <citation type="journal article" date="2019" name="Nat. Med.">
        <title>A library of human gut bacterial isolates paired with longitudinal multiomics data enables mechanistic microbiome research.</title>
        <authorList>
            <person name="Poyet M."/>
            <person name="Groussin M."/>
            <person name="Gibbons S.M."/>
            <person name="Avila-Pacheco J."/>
            <person name="Jiang X."/>
            <person name="Kearney S.M."/>
            <person name="Perrotta A.R."/>
            <person name="Berdy B."/>
            <person name="Zhao S."/>
            <person name="Lieberman T.D."/>
            <person name="Swanson P.K."/>
            <person name="Smith M."/>
            <person name="Roesemann S."/>
            <person name="Alexander J.E."/>
            <person name="Rich S.A."/>
            <person name="Livny J."/>
            <person name="Vlamakis H."/>
            <person name="Clish C."/>
            <person name="Bullock K."/>
            <person name="Deik A."/>
            <person name="Scott J."/>
            <person name="Pierce K.A."/>
            <person name="Xavier R.J."/>
            <person name="Alm E.J."/>
        </authorList>
    </citation>
    <scope>NUCLEOTIDE SEQUENCE</scope>
    <source>
        <strain evidence="2">BIOML-A4</strain>
    </source>
</reference>